<gene>
    <name evidence="4" type="ORF">PITG_11859</name>
</gene>
<dbReference type="GO" id="GO:1990904">
    <property type="term" value="C:ribonucleoprotein complex"/>
    <property type="evidence" value="ECO:0007669"/>
    <property type="project" value="UniProtKB-KW"/>
</dbReference>
<keyword evidence="3" id="KW-0687">Ribonucleoprotein</keyword>
<dbReference type="GO" id="GO:0005840">
    <property type="term" value="C:ribosome"/>
    <property type="evidence" value="ECO:0007669"/>
    <property type="project" value="UniProtKB-KW"/>
</dbReference>
<dbReference type="InterPro" id="IPR023574">
    <property type="entry name" value="Ribosomal_uL4_dom_sf"/>
</dbReference>
<dbReference type="GeneID" id="9470868"/>
<evidence type="ECO:0000256" key="3">
    <source>
        <dbReference type="ARBA" id="ARBA00023274"/>
    </source>
</evidence>
<keyword evidence="5" id="KW-1185">Reference proteome</keyword>
<organism evidence="4 5">
    <name type="scientific">Phytophthora infestans (strain T30-4)</name>
    <name type="common">Potato late blight agent</name>
    <dbReference type="NCBI Taxonomy" id="403677"/>
    <lineage>
        <taxon>Eukaryota</taxon>
        <taxon>Sar</taxon>
        <taxon>Stramenopiles</taxon>
        <taxon>Oomycota</taxon>
        <taxon>Peronosporomycetes</taxon>
        <taxon>Peronosporales</taxon>
        <taxon>Peronosporaceae</taxon>
        <taxon>Phytophthora</taxon>
    </lineage>
</organism>
<dbReference type="RefSeq" id="XP_002901345.1">
    <property type="nucleotide sequence ID" value="XM_002901299.1"/>
</dbReference>
<keyword evidence="2" id="KW-0689">Ribosomal protein</keyword>
<comment type="similarity">
    <text evidence="1">Belongs to the universal ribosomal protein uL4 family.</text>
</comment>
<sequence length="109" mass="12374">MAVRQCGGGGRAVSVRWKGDGSAARRWRWKGGGRARWQDGGKAVHRRRCTIKDAKDFDKINKQVFLRVLRYNATLQTKDSWIYVISPPLKVTVTMKMTMGATSTHRQNP</sequence>
<dbReference type="HOGENOM" id="CLU_2189099_0_0_1"/>
<reference evidence="5" key="1">
    <citation type="journal article" date="2009" name="Nature">
        <title>Genome sequence and analysis of the Irish potato famine pathogen Phytophthora infestans.</title>
        <authorList>
            <consortium name="The Broad Institute Genome Sequencing Platform"/>
            <person name="Haas B.J."/>
            <person name="Kamoun S."/>
            <person name="Zody M.C."/>
            <person name="Jiang R.H."/>
            <person name="Handsaker R.E."/>
            <person name="Cano L.M."/>
            <person name="Grabherr M."/>
            <person name="Kodira C.D."/>
            <person name="Raffaele S."/>
            <person name="Torto-Alalibo T."/>
            <person name="Bozkurt T.O."/>
            <person name="Ah-Fong A.M."/>
            <person name="Alvarado L."/>
            <person name="Anderson V.L."/>
            <person name="Armstrong M.R."/>
            <person name="Avrova A."/>
            <person name="Baxter L."/>
            <person name="Beynon J."/>
            <person name="Boevink P.C."/>
            <person name="Bollmann S.R."/>
            <person name="Bos J.I."/>
            <person name="Bulone V."/>
            <person name="Cai G."/>
            <person name="Cakir C."/>
            <person name="Carrington J.C."/>
            <person name="Chawner M."/>
            <person name="Conti L."/>
            <person name="Costanzo S."/>
            <person name="Ewan R."/>
            <person name="Fahlgren N."/>
            <person name="Fischbach M.A."/>
            <person name="Fugelstad J."/>
            <person name="Gilroy E.M."/>
            <person name="Gnerre S."/>
            <person name="Green P.J."/>
            <person name="Grenville-Briggs L.J."/>
            <person name="Griffith J."/>
            <person name="Grunwald N.J."/>
            <person name="Horn K."/>
            <person name="Horner N.R."/>
            <person name="Hu C.H."/>
            <person name="Huitema E."/>
            <person name="Jeong D.H."/>
            <person name="Jones A.M."/>
            <person name="Jones J.D."/>
            <person name="Jones R.W."/>
            <person name="Karlsson E.K."/>
            <person name="Kunjeti S.G."/>
            <person name="Lamour K."/>
            <person name="Liu Z."/>
            <person name="Ma L."/>
            <person name="Maclean D."/>
            <person name="Chibucos M.C."/>
            <person name="McDonald H."/>
            <person name="McWalters J."/>
            <person name="Meijer H.J."/>
            <person name="Morgan W."/>
            <person name="Morris P.F."/>
            <person name="Munro C.A."/>
            <person name="O'Neill K."/>
            <person name="Ospina-Giraldo M."/>
            <person name="Pinzon A."/>
            <person name="Pritchard L."/>
            <person name="Ramsahoye B."/>
            <person name="Ren Q."/>
            <person name="Restrepo S."/>
            <person name="Roy S."/>
            <person name="Sadanandom A."/>
            <person name="Savidor A."/>
            <person name="Schornack S."/>
            <person name="Schwartz D.C."/>
            <person name="Schumann U.D."/>
            <person name="Schwessinger B."/>
            <person name="Seyer L."/>
            <person name="Sharpe T."/>
            <person name="Silvar C."/>
            <person name="Song J."/>
            <person name="Studholme D.J."/>
            <person name="Sykes S."/>
            <person name="Thines M."/>
            <person name="van de Vondervoort P.J."/>
            <person name="Phuntumart V."/>
            <person name="Wawra S."/>
            <person name="Weide R."/>
            <person name="Win J."/>
            <person name="Young C."/>
            <person name="Zhou S."/>
            <person name="Fry W."/>
            <person name="Meyers B.C."/>
            <person name="van West P."/>
            <person name="Ristaino J."/>
            <person name="Govers F."/>
            <person name="Birch P.R."/>
            <person name="Whisson S.C."/>
            <person name="Judelson H.S."/>
            <person name="Nusbaum C."/>
        </authorList>
    </citation>
    <scope>NUCLEOTIDE SEQUENCE [LARGE SCALE GENOMIC DNA]</scope>
    <source>
        <strain evidence="5">T30-4</strain>
    </source>
</reference>
<evidence type="ECO:0000256" key="1">
    <source>
        <dbReference type="ARBA" id="ARBA00010528"/>
    </source>
</evidence>
<evidence type="ECO:0000256" key="2">
    <source>
        <dbReference type="ARBA" id="ARBA00022980"/>
    </source>
</evidence>
<protein>
    <submittedName>
        <fullName evidence="4">Uncharacterized protein</fullName>
    </submittedName>
</protein>
<evidence type="ECO:0000313" key="5">
    <source>
        <dbReference type="Proteomes" id="UP000006643"/>
    </source>
</evidence>
<dbReference type="AlphaFoldDB" id="D0NHE7"/>
<evidence type="ECO:0000313" key="4">
    <source>
        <dbReference type="EMBL" id="EEY58872.1"/>
    </source>
</evidence>
<dbReference type="GO" id="GO:0003735">
    <property type="term" value="F:structural constituent of ribosome"/>
    <property type="evidence" value="ECO:0007669"/>
    <property type="project" value="InterPro"/>
</dbReference>
<dbReference type="InParanoid" id="D0NHE7"/>
<dbReference type="Proteomes" id="UP000006643">
    <property type="component" value="Unassembled WGS sequence"/>
</dbReference>
<name>D0NHE7_PHYIT</name>
<dbReference type="EMBL" id="DS028138">
    <property type="protein sequence ID" value="EEY58872.1"/>
    <property type="molecule type" value="Genomic_DNA"/>
</dbReference>
<dbReference type="SUPFAM" id="SSF52166">
    <property type="entry name" value="Ribosomal protein L4"/>
    <property type="match status" value="1"/>
</dbReference>
<dbReference type="GO" id="GO:0006412">
    <property type="term" value="P:translation"/>
    <property type="evidence" value="ECO:0007669"/>
    <property type="project" value="InterPro"/>
</dbReference>
<dbReference type="VEuPathDB" id="FungiDB:PITG_11859"/>
<proteinExistence type="inferred from homology"/>
<dbReference type="KEGG" id="pif:PITG_11859"/>
<accession>D0NHE7</accession>